<accession>A0ABS6SFA9</accession>
<dbReference type="EMBL" id="JAGSPA010000003">
    <property type="protein sequence ID" value="MBV7257093.1"/>
    <property type="molecule type" value="Genomic_DNA"/>
</dbReference>
<reference evidence="3 4" key="1">
    <citation type="submission" date="2021-04" db="EMBL/GenBank/DDBJ databases">
        <authorList>
            <person name="Pira H."/>
            <person name="Risdian C."/>
            <person name="Wink J."/>
        </authorList>
    </citation>
    <scope>NUCLEOTIDE SEQUENCE [LARGE SCALE GENOMIC DNA]</scope>
    <source>
        <strain evidence="3 4">WHA3</strain>
    </source>
</reference>
<dbReference type="GO" id="GO:0016787">
    <property type="term" value="F:hydrolase activity"/>
    <property type="evidence" value="ECO:0007669"/>
    <property type="project" value="UniProtKB-KW"/>
</dbReference>
<keyword evidence="1" id="KW-0732">Signal</keyword>
<gene>
    <name evidence="3" type="ORF">KCG44_09900</name>
</gene>
<feature type="domain" description="Xaa-Pro dipeptidyl-peptidase-like" evidence="2">
    <location>
        <begin position="54"/>
        <end position="172"/>
    </location>
</feature>
<dbReference type="Proteomes" id="UP000722336">
    <property type="component" value="Unassembled WGS sequence"/>
</dbReference>
<feature type="signal peptide" evidence="1">
    <location>
        <begin position="1"/>
        <end position="20"/>
    </location>
</feature>
<organism evidence="3 4">
    <name type="scientific">Pacificimonas pallii</name>
    <dbReference type="NCBI Taxonomy" id="2827236"/>
    <lineage>
        <taxon>Bacteria</taxon>
        <taxon>Pseudomonadati</taxon>
        <taxon>Pseudomonadota</taxon>
        <taxon>Alphaproteobacteria</taxon>
        <taxon>Sphingomonadales</taxon>
        <taxon>Sphingosinicellaceae</taxon>
        <taxon>Pacificimonas</taxon>
    </lineage>
</organism>
<dbReference type="RefSeq" id="WP_218445924.1">
    <property type="nucleotide sequence ID" value="NZ_JAGSPA010000003.1"/>
</dbReference>
<name>A0ABS6SFA9_9SPHN</name>
<evidence type="ECO:0000313" key="3">
    <source>
        <dbReference type="EMBL" id="MBV7257093.1"/>
    </source>
</evidence>
<evidence type="ECO:0000259" key="2">
    <source>
        <dbReference type="Pfam" id="PF02129"/>
    </source>
</evidence>
<sequence>MRPTLAALMLVIGAASMANAATSEYVGELPRQSDRPFESSENLDTVSAHIQTPDGRRLRTIMTRPEGAQTALPAIFFTQSVACGSVEWPANRITPLREMAYRTGFVTIRVERSGSGDSEGPGCDRLDYDTEVADYRHALAILRNHEWVRPDSIFVYGSSLGSTTAPLVAEGNDVAGVVIQGGGGVTYLERMIGFDRLDLDRFSDIPVAERHDEMLRRIRFQTHYLLEAKTPGEVVAEHPDLDGVWERLRGTDAAPHYGRPHAWHWQAARRNFMAAWMNVNAPVLVLYGEYEPFEMEHGHRTIVQTLNRARPGSATYIRIPRGGHDTAVYADPFAASRFEGWNDTTKQFAQDVASWMLRVIRPLPQH</sequence>
<dbReference type="Pfam" id="PF02129">
    <property type="entry name" value="Peptidase_S15"/>
    <property type="match status" value="1"/>
</dbReference>
<evidence type="ECO:0000313" key="4">
    <source>
        <dbReference type="Proteomes" id="UP000722336"/>
    </source>
</evidence>
<dbReference type="InterPro" id="IPR053145">
    <property type="entry name" value="AB_hydrolase_Est10"/>
</dbReference>
<protein>
    <submittedName>
        <fullName evidence="3">Alpha/beta hydrolase</fullName>
    </submittedName>
</protein>
<keyword evidence="4" id="KW-1185">Reference proteome</keyword>
<feature type="chain" id="PRO_5047409155" evidence="1">
    <location>
        <begin position="21"/>
        <end position="366"/>
    </location>
</feature>
<proteinExistence type="predicted"/>
<evidence type="ECO:0000256" key="1">
    <source>
        <dbReference type="SAM" id="SignalP"/>
    </source>
</evidence>
<dbReference type="InterPro" id="IPR000383">
    <property type="entry name" value="Xaa-Pro-like_dom"/>
</dbReference>
<comment type="caution">
    <text evidence="3">The sequence shown here is derived from an EMBL/GenBank/DDBJ whole genome shotgun (WGS) entry which is preliminary data.</text>
</comment>
<dbReference type="PANTHER" id="PTHR43265:SF1">
    <property type="entry name" value="ESTERASE ESTD"/>
    <property type="match status" value="1"/>
</dbReference>
<dbReference type="PANTHER" id="PTHR43265">
    <property type="entry name" value="ESTERASE ESTD"/>
    <property type="match status" value="1"/>
</dbReference>
<keyword evidence="3" id="KW-0378">Hydrolase</keyword>